<keyword evidence="1" id="KW-0812">Transmembrane</keyword>
<protein>
    <submittedName>
        <fullName evidence="2">Uncharacterized protein</fullName>
    </submittedName>
</protein>
<dbReference type="OrthoDB" id="46308at2759"/>
<dbReference type="PANTHER" id="PTHR36774">
    <property type="entry name" value="INSULIN-INDUCED PROTEIN"/>
    <property type="match status" value="1"/>
</dbReference>
<feature type="transmembrane region" description="Helical" evidence="1">
    <location>
        <begin position="112"/>
        <end position="142"/>
    </location>
</feature>
<accession>A0A8J2SXY3</accession>
<proteinExistence type="predicted"/>
<feature type="transmembrane region" description="Helical" evidence="1">
    <location>
        <begin position="87"/>
        <end position="106"/>
    </location>
</feature>
<dbReference type="AlphaFoldDB" id="A0A8J2SXY3"/>
<keyword evidence="1" id="KW-1133">Transmembrane helix</keyword>
<dbReference type="Proteomes" id="UP000789595">
    <property type="component" value="Unassembled WGS sequence"/>
</dbReference>
<comment type="caution">
    <text evidence="2">The sequence shown here is derived from an EMBL/GenBank/DDBJ whole genome shotgun (WGS) entry which is preliminary data.</text>
</comment>
<sequence>MKPPALGKLAATGAVLGPACDAIHNQSLLQYDVLPIGDGIAKTSLLIPPLLALTYALLGGVFPAIARRVAPGAAAAPLIDDQKLRTIAAVVATCSVIKLSAILIAAETPNALATLAAAALLQWIVLDGTYASLLIGVVVAVAGPLAEIPFMQLGCWHYYSPDYFPFGQDLPGLSSLTGPCYFAVTQDAQALGRLFDDDRDL</sequence>
<name>A0A8J2SXY3_9STRA</name>
<dbReference type="EMBL" id="CAKKNE010000005">
    <property type="protein sequence ID" value="CAH0377452.1"/>
    <property type="molecule type" value="Genomic_DNA"/>
</dbReference>
<gene>
    <name evidence="2" type="ORF">PECAL_5P19950</name>
</gene>
<reference evidence="2" key="1">
    <citation type="submission" date="2021-11" db="EMBL/GenBank/DDBJ databases">
        <authorList>
            <consortium name="Genoscope - CEA"/>
            <person name="William W."/>
        </authorList>
    </citation>
    <scope>NUCLEOTIDE SEQUENCE</scope>
</reference>
<evidence type="ECO:0000313" key="2">
    <source>
        <dbReference type="EMBL" id="CAH0377452.1"/>
    </source>
</evidence>
<feature type="transmembrane region" description="Helical" evidence="1">
    <location>
        <begin position="46"/>
        <end position="66"/>
    </location>
</feature>
<dbReference type="PANTHER" id="PTHR36774:SF1">
    <property type="entry name" value="INSULIN-INDUCED PROTEIN"/>
    <property type="match status" value="1"/>
</dbReference>
<evidence type="ECO:0000313" key="3">
    <source>
        <dbReference type="Proteomes" id="UP000789595"/>
    </source>
</evidence>
<keyword evidence="3" id="KW-1185">Reference proteome</keyword>
<keyword evidence="1" id="KW-0472">Membrane</keyword>
<organism evidence="2 3">
    <name type="scientific">Pelagomonas calceolata</name>
    <dbReference type="NCBI Taxonomy" id="35677"/>
    <lineage>
        <taxon>Eukaryota</taxon>
        <taxon>Sar</taxon>
        <taxon>Stramenopiles</taxon>
        <taxon>Ochrophyta</taxon>
        <taxon>Pelagophyceae</taxon>
        <taxon>Pelagomonadales</taxon>
        <taxon>Pelagomonadaceae</taxon>
        <taxon>Pelagomonas</taxon>
    </lineage>
</organism>
<evidence type="ECO:0000256" key="1">
    <source>
        <dbReference type="SAM" id="Phobius"/>
    </source>
</evidence>